<proteinExistence type="predicted"/>
<organism evidence="1 2">
    <name type="scientific">Dyadobacter luticola</name>
    <dbReference type="NCBI Taxonomy" id="1979387"/>
    <lineage>
        <taxon>Bacteria</taxon>
        <taxon>Pseudomonadati</taxon>
        <taxon>Bacteroidota</taxon>
        <taxon>Cytophagia</taxon>
        <taxon>Cytophagales</taxon>
        <taxon>Spirosomataceae</taxon>
        <taxon>Dyadobacter</taxon>
    </lineage>
</organism>
<dbReference type="RefSeq" id="WP_138364536.1">
    <property type="nucleotide sequence ID" value="NZ_VCEJ01000002.1"/>
</dbReference>
<name>A0A5R9L4H6_9BACT</name>
<accession>A0A5R9L4H6</accession>
<comment type="caution">
    <text evidence="1">The sequence shown here is derived from an EMBL/GenBank/DDBJ whole genome shotgun (WGS) entry which is preliminary data.</text>
</comment>
<dbReference type="AlphaFoldDB" id="A0A5R9L4H6"/>
<dbReference type="EMBL" id="VCEJ01000002">
    <property type="protein sequence ID" value="TLV03328.1"/>
    <property type="molecule type" value="Genomic_DNA"/>
</dbReference>
<evidence type="ECO:0000313" key="2">
    <source>
        <dbReference type="Proteomes" id="UP000306402"/>
    </source>
</evidence>
<dbReference type="Proteomes" id="UP000306402">
    <property type="component" value="Unassembled WGS sequence"/>
</dbReference>
<protein>
    <submittedName>
        <fullName evidence="1">Uncharacterized protein</fullName>
    </submittedName>
</protein>
<evidence type="ECO:0000313" key="1">
    <source>
        <dbReference type="EMBL" id="TLV03328.1"/>
    </source>
</evidence>
<sequence length="398" mass="45274">MTFLSVLAALLGCGSSSKKISEGKSASGPFEIRWEVYSSRSGAWFNNGGDFDARQLTSYFSVYYKGKIIEIPQKDKTTSFFWQALFLKDAPQPAVLVAMHSTYLIMEENGAPKITPVHLQDGDFASFQWIDSDKGQPGEIKTVYLGDHSKETRSLRGGRYLMVNKRMIVDARTLEIYPLAVNTSDRVHELDGYNAGSSGILQVSPGGNQLVLIGSRQKTENRLVMEYGLVVIEFKQNKSYVEPFDRTDFRLASVWDATPEWINTYFKWGVTPHEEILFKRTFDKLPPWHGWFVRDVFSNEINGYELKPVKKSMMAAFLGFLVQNYPITEIKREENTDFGTIHISLKVDGQRISFSHRMESKAINVGVGTGKINVAELGRKFNIELAKGKYFEHYDRFD</sequence>
<reference evidence="1 2" key="1">
    <citation type="submission" date="2019-05" db="EMBL/GenBank/DDBJ databases">
        <authorList>
            <person name="Qu J.-H."/>
        </authorList>
    </citation>
    <scope>NUCLEOTIDE SEQUENCE [LARGE SCALE GENOMIC DNA]</scope>
    <source>
        <strain evidence="1 2">T17</strain>
    </source>
</reference>
<dbReference type="OrthoDB" id="923118at2"/>
<gene>
    <name evidence="1" type="ORF">FEN17_06870</name>
</gene>
<keyword evidence="2" id="KW-1185">Reference proteome</keyword>